<evidence type="ECO:0000313" key="2">
    <source>
        <dbReference type="Proteomes" id="UP000198507"/>
    </source>
</evidence>
<proteinExistence type="predicted"/>
<protein>
    <recommendedName>
        <fullName evidence="3">Peroxide stress protein YaaA</fullName>
    </recommendedName>
</protein>
<organism evidence="1 2">
    <name type="scientific">Geodermatophilus poikilotrophus</name>
    <dbReference type="NCBI Taxonomy" id="1333667"/>
    <lineage>
        <taxon>Bacteria</taxon>
        <taxon>Bacillati</taxon>
        <taxon>Actinomycetota</taxon>
        <taxon>Actinomycetes</taxon>
        <taxon>Geodermatophilales</taxon>
        <taxon>Geodermatophilaceae</taxon>
        <taxon>Geodermatophilus</taxon>
    </lineage>
</organism>
<reference evidence="2" key="1">
    <citation type="submission" date="2016-10" db="EMBL/GenBank/DDBJ databases">
        <authorList>
            <person name="Varghese N."/>
            <person name="Submissions S."/>
        </authorList>
    </citation>
    <scope>NUCLEOTIDE SEQUENCE [LARGE SCALE GENOMIC DNA]</scope>
    <source>
        <strain evidence="2">DSM 44209</strain>
    </source>
</reference>
<name>A0A1I0GG17_9ACTN</name>
<dbReference type="NCBIfam" id="NF002544">
    <property type="entry name" value="PRK02101.2-1"/>
    <property type="match status" value="1"/>
</dbReference>
<evidence type="ECO:0000313" key="1">
    <source>
        <dbReference type="EMBL" id="SET69945.1"/>
    </source>
</evidence>
<dbReference type="Pfam" id="PF03883">
    <property type="entry name" value="H2O2_YaaD"/>
    <property type="match status" value="1"/>
</dbReference>
<gene>
    <name evidence="1" type="ORF">SAMN04488546_3260</name>
</gene>
<accession>A0A1I0GG17</accession>
<dbReference type="PANTHER" id="PTHR30283">
    <property type="entry name" value="PEROXIDE STRESS RESPONSE PROTEIN YAAA"/>
    <property type="match status" value="1"/>
</dbReference>
<dbReference type="RefSeq" id="WP_091445875.1">
    <property type="nucleotide sequence ID" value="NZ_FOIE01000007.1"/>
</dbReference>
<dbReference type="GO" id="GO:0005829">
    <property type="term" value="C:cytosol"/>
    <property type="evidence" value="ECO:0007669"/>
    <property type="project" value="TreeGrafter"/>
</dbReference>
<dbReference type="PANTHER" id="PTHR30283:SF4">
    <property type="entry name" value="PEROXIDE STRESS RESISTANCE PROTEIN YAAA"/>
    <property type="match status" value="1"/>
</dbReference>
<dbReference type="EMBL" id="FOIE01000007">
    <property type="protein sequence ID" value="SET69945.1"/>
    <property type="molecule type" value="Genomic_DNA"/>
</dbReference>
<dbReference type="Proteomes" id="UP000198507">
    <property type="component" value="Unassembled WGS sequence"/>
</dbReference>
<dbReference type="InterPro" id="IPR005583">
    <property type="entry name" value="YaaA"/>
</dbReference>
<dbReference type="GO" id="GO:0033194">
    <property type="term" value="P:response to hydroperoxide"/>
    <property type="evidence" value="ECO:0007669"/>
    <property type="project" value="TreeGrafter"/>
</dbReference>
<keyword evidence="2" id="KW-1185">Reference proteome</keyword>
<dbReference type="AlphaFoldDB" id="A0A1I0GG17"/>
<dbReference type="OrthoDB" id="3210767at2"/>
<evidence type="ECO:0008006" key="3">
    <source>
        <dbReference type="Google" id="ProtNLM"/>
    </source>
</evidence>
<sequence>MLVLLPPSETKAPGGDGGPLDLAALCWPELTGVRAGLAEALVELAGDLPAARAALGLSPAQDDEVARNAELLGAPTMPALERYTGVLYDALDVRSLTRAQRARADRRLAVGSALFGVVRGTDRIPAYRLSAGSALPGRPTLRALWRPTLGPLLAAVDELVVDLRSGAYTALAPVPGAVTLEVLSERPDGTRAVVSHSNKAHKGRVARLLATTTGEPGDVVRLRALLRQAGFHVEHPGGTALTLVVPGEHAGPTRHAPSPPR</sequence>